<keyword evidence="3 7" id="KW-0227">DNA damage</keyword>
<dbReference type="Proteomes" id="UP000632154">
    <property type="component" value="Unassembled WGS sequence"/>
</dbReference>
<dbReference type="Pfam" id="PF02565">
    <property type="entry name" value="RecO_C"/>
    <property type="match status" value="1"/>
</dbReference>
<dbReference type="Pfam" id="PF11967">
    <property type="entry name" value="RecO_N"/>
    <property type="match status" value="1"/>
</dbReference>
<protein>
    <recommendedName>
        <fullName evidence="2 7">DNA repair protein RecO</fullName>
    </recommendedName>
    <alternativeName>
        <fullName evidence="6 7">Recombination protein O</fullName>
    </alternativeName>
</protein>
<evidence type="ECO:0000256" key="2">
    <source>
        <dbReference type="ARBA" id="ARBA00021310"/>
    </source>
</evidence>
<feature type="region of interest" description="Disordered" evidence="8">
    <location>
        <begin position="1"/>
        <end position="23"/>
    </location>
</feature>
<dbReference type="PANTHER" id="PTHR33991">
    <property type="entry name" value="DNA REPAIR PROTEIN RECO"/>
    <property type="match status" value="1"/>
</dbReference>
<dbReference type="PANTHER" id="PTHR33991:SF1">
    <property type="entry name" value="DNA REPAIR PROTEIN RECO"/>
    <property type="match status" value="1"/>
</dbReference>
<organism evidence="10 11">
    <name type="scientific">Deinococcus piscis</name>
    <dbReference type="NCBI Taxonomy" id="394230"/>
    <lineage>
        <taxon>Bacteria</taxon>
        <taxon>Thermotogati</taxon>
        <taxon>Deinococcota</taxon>
        <taxon>Deinococci</taxon>
        <taxon>Deinococcales</taxon>
        <taxon>Deinococcaceae</taxon>
        <taxon>Deinococcus</taxon>
    </lineage>
</organism>
<name>A0ABQ3KBK0_9DEIO</name>
<dbReference type="HAMAP" id="MF_00201">
    <property type="entry name" value="RecO"/>
    <property type="match status" value="1"/>
</dbReference>
<dbReference type="SUPFAM" id="SSF50249">
    <property type="entry name" value="Nucleic acid-binding proteins"/>
    <property type="match status" value="1"/>
</dbReference>
<proteinExistence type="inferred from homology"/>
<dbReference type="InterPro" id="IPR042242">
    <property type="entry name" value="RecO_C"/>
</dbReference>
<dbReference type="NCBIfam" id="TIGR00613">
    <property type="entry name" value="reco"/>
    <property type="match status" value="1"/>
</dbReference>
<dbReference type="InterPro" id="IPR012340">
    <property type="entry name" value="NA-bd_OB-fold"/>
</dbReference>
<evidence type="ECO:0000256" key="3">
    <source>
        <dbReference type="ARBA" id="ARBA00022763"/>
    </source>
</evidence>
<feature type="domain" description="DNA replication/recombination mediator RecO N-terminal" evidence="9">
    <location>
        <begin position="20"/>
        <end position="89"/>
    </location>
</feature>
<evidence type="ECO:0000259" key="9">
    <source>
        <dbReference type="Pfam" id="PF11967"/>
    </source>
</evidence>
<accession>A0ABQ3KBK0</accession>
<dbReference type="EMBL" id="BNAL01000059">
    <property type="protein sequence ID" value="GHG12212.1"/>
    <property type="molecule type" value="Genomic_DNA"/>
</dbReference>
<evidence type="ECO:0000256" key="8">
    <source>
        <dbReference type="SAM" id="MobiDB-lite"/>
    </source>
</evidence>
<dbReference type="Gene3D" id="1.20.1440.120">
    <property type="entry name" value="Recombination protein O, C-terminal domain"/>
    <property type="match status" value="1"/>
</dbReference>
<evidence type="ECO:0000256" key="6">
    <source>
        <dbReference type="ARBA" id="ARBA00033409"/>
    </source>
</evidence>
<reference evidence="11" key="1">
    <citation type="journal article" date="2019" name="Int. J. Syst. Evol. Microbiol.">
        <title>The Global Catalogue of Microorganisms (GCM) 10K type strain sequencing project: providing services to taxonomists for standard genome sequencing and annotation.</title>
        <authorList>
            <consortium name="The Broad Institute Genomics Platform"/>
            <consortium name="The Broad Institute Genome Sequencing Center for Infectious Disease"/>
            <person name="Wu L."/>
            <person name="Ma J."/>
        </authorList>
    </citation>
    <scope>NUCLEOTIDE SEQUENCE [LARGE SCALE GENOMIC DNA]</scope>
    <source>
        <strain evidence="11">CGMCC 1.18439</strain>
    </source>
</reference>
<dbReference type="Gene3D" id="2.40.50.140">
    <property type="entry name" value="Nucleic acid-binding proteins"/>
    <property type="match status" value="1"/>
</dbReference>
<evidence type="ECO:0000256" key="5">
    <source>
        <dbReference type="ARBA" id="ARBA00023204"/>
    </source>
</evidence>
<dbReference type="RefSeq" id="WP_189644134.1">
    <property type="nucleotide sequence ID" value="NZ_BNAL01000059.1"/>
</dbReference>
<comment type="caution">
    <text evidence="10">The sequence shown here is derived from an EMBL/GenBank/DDBJ whole genome shotgun (WGS) entry which is preliminary data.</text>
</comment>
<keyword evidence="5 7" id="KW-0234">DNA repair</keyword>
<evidence type="ECO:0000313" key="10">
    <source>
        <dbReference type="EMBL" id="GHG12212.1"/>
    </source>
</evidence>
<comment type="function">
    <text evidence="7">Involved in DNA repair and RecF pathway recombination.</text>
</comment>
<gene>
    <name evidence="7 10" type="primary">recO</name>
    <name evidence="10" type="ORF">GCM10017783_25470</name>
</gene>
<dbReference type="SUPFAM" id="SSF57863">
    <property type="entry name" value="ArfGap/RecO-like zinc finger"/>
    <property type="match status" value="1"/>
</dbReference>
<dbReference type="InterPro" id="IPR003717">
    <property type="entry name" value="RecO"/>
</dbReference>
<dbReference type="InterPro" id="IPR022572">
    <property type="entry name" value="DNA_rep/recomb_RecO_N"/>
</dbReference>
<dbReference type="InterPro" id="IPR037278">
    <property type="entry name" value="ARFGAP/RecO"/>
</dbReference>
<dbReference type="Gene3D" id="6.20.220.20">
    <property type="entry name" value="Recombination protein O, zinc-binding domain"/>
    <property type="match status" value="1"/>
</dbReference>
<keyword evidence="4 7" id="KW-0233">DNA recombination</keyword>
<sequence>MTQPPLPHTARPTRRQRSTSRSGVVLRRWKTPKGDLIVSLLTPQGKLRAIARGGLRGKHAGALNLFHHVGLQVYARPGDDLAVIQQANLEGALPRLALPERHAYAHLLAELADLLFQEGEEGEYGQQAFDLFTAALRGTAHHQDPEWVALVMSYKLLGLAGFPPRTRACVRCGAPDPAHPDPFGGELLCGRCSHQRALSPSSLEFLRSVMRRSVRENMDCPVPAEDRAPLWQGLERFVGVQVGKVRSWPHLHAG</sequence>
<evidence type="ECO:0000256" key="4">
    <source>
        <dbReference type="ARBA" id="ARBA00023172"/>
    </source>
</evidence>
<comment type="similarity">
    <text evidence="1 7">Belongs to the RecO family.</text>
</comment>
<evidence type="ECO:0000313" key="11">
    <source>
        <dbReference type="Proteomes" id="UP000632154"/>
    </source>
</evidence>
<evidence type="ECO:0000256" key="1">
    <source>
        <dbReference type="ARBA" id="ARBA00007452"/>
    </source>
</evidence>
<evidence type="ECO:0000256" key="7">
    <source>
        <dbReference type="HAMAP-Rule" id="MF_00201"/>
    </source>
</evidence>
<keyword evidence="11" id="KW-1185">Reference proteome</keyword>